<evidence type="ECO:0008006" key="2">
    <source>
        <dbReference type="Google" id="ProtNLM"/>
    </source>
</evidence>
<dbReference type="AlphaFoldDB" id="A0A0F9Z485"/>
<evidence type="ECO:0000313" key="1">
    <source>
        <dbReference type="EMBL" id="KKO12014.1"/>
    </source>
</evidence>
<dbReference type="EMBL" id="LAZR01000001">
    <property type="protein sequence ID" value="KKO12014.1"/>
    <property type="molecule type" value="Genomic_DNA"/>
</dbReference>
<sequence>MRTSLLALTLIGTLGMTGSAAAAETGQPQPWAIGTAWSTDQSQVLYREIHFAEDPTHELTTRVEYRRDNDQVFAEKDVDYSVSTTAPAISQIDHRNQARIITRHPNPEPGPVVELEVRPHDSDEIQTEEFDYEEGMIIDAGFDPFVRENWDRLANGRRVTTDFLVPARMDTVSISISKTDNDECNFPAQDMHCFVIKPAGLLRMVSWFVDPIYIGYDTESRRLLMFEGVSNLRDDAGEPRNALIHFEYM</sequence>
<accession>A0A0F9Z485</accession>
<gene>
    <name evidence="1" type="ORF">LCGC14_0000220</name>
</gene>
<proteinExistence type="predicted"/>
<organism evidence="1">
    <name type="scientific">marine sediment metagenome</name>
    <dbReference type="NCBI Taxonomy" id="412755"/>
    <lineage>
        <taxon>unclassified sequences</taxon>
        <taxon>metagenomes</taxon>
        <taxon>ecological metagenomes</taxon>
    </lineage>
</organism>
<protein>
    <recommendedName>
        <fullName evidence="2">DUF3108 domain-containing protein</fullName>
    </recommendedName>
</protein>
<name>A0A0F9Z485_9ZZZZ</name>
<reference evidence="1" key="1">
    <citation type="journal article" date="2015" name="Nature">
        <title>Complex archaea that bridge the gap between prokaryotes and eukaryotes.</title>
        <authorList>
            <person name="Spang A."/>
            <person name="Saw J.H."/>
            <person name="Jorgensen S.L."/>
            <person name="Zaremba-Niedzwiedzka K."/>
            <person name="Martijn J."/>
            <person name="Lind A.E."/>
            <person name="van Eijk R."/>
            <person name="Schleper C."/>
            <person name="Guy L."/>
            <person name="Ettema T.J."/>
        </authorList>
    </citation>
    <scope>NUCLEOTIDE SEQUENCE</scope>
</reference>
<comment type="caution">
    <text evidence="1">The sequence shown here is derived from an EMBL/GenBank/DDBJ whole genome shotgun (WGS) entry which is preliminary data.</text>
</comment>